<name>A0A9J5ZG54_SOLCO</name>
<feature type="transmembrane region" description="Helical" evidence="1">
    <location>
        <begin position="12"/>
        <end position="32"/>
    </location>
</feature>
<keyword evidence="3" id="KW-1185">Reference proteome</keyword>
<keyword evidence="1" id="KW-0472">Membrane</keyword>
<evidence type="ECO:0000313" key="3">
    <source>
        <dbReference type="Proteomes" id="UP000824120"/>
    </source>
</evidence>
<dbReference type="EMBL" id="JACXVP010000004">
    <property type="protein sequence ID" value="KAG5611905.1"/>
    <property type="molecule type" value="Genomic_DNA"/>
</dbReference>
<evidence type="ECO:0000313" key="2">
    <source>
        <dbReference type="EMBL" id="KAG5611905.1"/>
    </source>
</evidence>
<dbReference type="AlphaFoldDB" id="A0A9J5ZG54"/>
<sequence>MIGINRGWLMNVLYVIYVVVNIFIGMVVLNLIPFPPNPYYDSYVICDVGKDDEVENAKQEERNVNSLMECTNMLDKS</sequence>
<organism evidence="2 3">
    <name type="scientific">Solanum commersonii</name>
    <name type="common">Commerson's wild potato</name>
    <name type="synonym">Commerson's nightshade</name>
    <dbReference type="NCBI Taxonomy" id="4109"/>
    <lineage>
        <taxon>Eukaryota</taxon>
        <taxon>Viridiplantae</taxon>
        <taxon>Streptophyta</taxon>
        <taxon>Embryophyta</taxon>
        <taxon>Tracheophyta</taxon>
        <taxon>Spermatophyta</taxon>
        <taxon>Magnoliopsida</taxon>
        <taxon>eudicotyledons</taxon>
        <taxon>Gunneridae</taxon>
        <taxon>Pentapetalae</taxon>
        <taxon>asterids</taxon>
        <taxon>lamiids</taxon>
        <taxon>Solanales</taxon>
        <taxon>Solanaceae</taxon>
        <taxon>Solanoideae</taxon>
        <taxon>Solaneae</taxon>
        <taxon>Solanum</taxon>
    </lineage>
</organism>
<protein>
    <submittedName>
        <fullName evidence="2">Uncharacterized protein</fullName>
    </submittedName>
</protein>
<comment type="caution">
    <text evidence="2">The sequence shown here is derived from an EMBL/GenBank/DDBJ whole genome shotgun (WGS) entry which is preliminary data.</text>
</comment>
<dbReference type="Proteomes" id="UP000824120">
    <property type="component" value="Chromosome 4"/>
</dbReference>
<evidence type="ECO:0000256" key="1">
    <source>
        <dbReference type="SAM" id="Phobius"/>
    </source>
</evidence>
<gene>
    <name evidence="2" type="ORF">H5410_023186</name>
</gene>
<proteinExistence type="predicted"/>
<keyword evidence="1" id="KW-0812">Transmembrane</keyword>
<reference evidence="2 3" key="1">
    <citation type="submission" date="2020-09" db="EMBL/GenBank/DDBJ databases">
        <title>De no assembly of potato wild relative species, Solanum commersonii.</title>
        <authorList>
            <person name="Cho K."/>
        </authorList>
    </citation>
    <scope>NUCLEOTIDE SEQUENCE [LARGE SCALE GENOMIC DNA]</scope>
    <source>
        <strain evidence="2">LZ3.2</strain>
        <tissue evidence="2">Leaf</tissue>
    </source>
</reference>
<keyword evidence="1" id="KW-1133">Transmembrane helix</keyword>
<accession>A0A9J5ZG54</accession>